<dbReference type="InterPro" id="IPR000209">
    <property type="entry name" value="Peptidase_S8/S53_dom"/>
</dbReference>
<dbReference type="Gene3D" id="3.40.50.200">
    <property type="entry name" value="Peptidase S8/S53 domain"/>
    <property type="match status" value="1"/>
</dbReference>
<evidence type="ECO:0000256" key="7">
    <source>
        <dbReference type="ARBA" id="ARBA00023145"/>
    </source>
</evidence>
<dbReference type="SUPFAM" id="SSF54897">
    <property type="entry name" value="Protease propeptides/inhibitors"/>
    <property type="match status" value="1"/>
</dbReference>
<dbReference type="PROSITE" id="PS00138">
    <property type="entry name" value="SUBTILASE_SER"/>
    <property type="match status" value="1"/>
</dbReference>
<dbReference type="CDD" id="cd04056">
    <property type="entry name" value="Peptidases_S53"/>
    <property type="match status" value="1"/>
</dbReference>
<dbReference type="PROSITE" id="PS51695">
    <property type="entry name" value="SEDOLISIN"/>
    <property type="match status" value="1"/>
</dbReference>
<dbReference type="RefSeq" id="WP_169352521.1">
    <property type="nucleotide sequence ID" value="NZ_JABBJJ010000618.1"/>
</dbReference>
<keyword evidence="2" id="KW-0645">Protease</keyword>
<protein>
    <submittedName>
        <fullName evidence="10">Kumamolisin</fullName>
    </submittedName>
</protein>
<feature type="domain" description="Peptidase S53" evidence="9">
    <location>
        <begin position="198"/>
        <end position="525"/>
    </location>
</feature>
<dbReference type="SUPFAM" id="SSF52743">
    <property type="entry name" value="Subtilisin-like"/>
    <property type="match status" value="1"/>
</dbReference>
<keyword evidence="3" id="KW-0479">Metal-binding</keyword>
<evidence type="ECO:0000313" key="11">
    <source>
        <dbReference type="Proteomes" id="UP000518300"/>
    </source>
</evidence>
<evidence type="ECO:0000313" key="10">
    <source>
        <dbReference type="EMBL" id="NMO23449.1"/>
    </source>
</evidence>
<dbReference type="Proteomes" id="UP000518300">
    <property type="component" value="Unassembled WGS sequence"/>
</dbReference>
<keyword evidence="6" id="KW-0106">Calcium</keyword>
<dbReference type="CDD" id="cd11377">
    <property type="entry name" value="Pro-peptidase_S53"/>
    <property type="match status" value="1"/>
</dbReference>
<dbReference type="PANTHER" id="PTHR14218:SF15">
    <property type="entry name" value="TRIPEPTIDYL-PEPTIDASE 1"/>
    <property type="match status" value="1"/>
</dbReference>
<keyword evidence="5" id="KW-0720">Serine protease</keyword>
<sequence>PPPPPAPPRPDKPPLASNPGVPAPLEGVYTDRGAAQRGEPLRGLIALPIHDEPGLLRTIQELYDPTSPRFRQYPSADELHQRHSPPEDDVRVVTEWLASKGLKVGAVATNRLLIQFTGTVGQFNDAFGVTVRVMERKPPQAGNQPHDVYGLTETITVPKSIEDRIFALVGLDLDHDAHDTVPPEADSPVGAPANVEDGYTPQQIAAGYGIKPLWERGFRGKGIKLGVVVGGTFHLKDTRAFWKTWGIDRADPTSINTLGPPRYRIREANLDVQWAGAIAPEADLIVYSGPDARNTSMLFTYNEAIARNEVSVITNSFAHREDSEPRAVRRMYSASSMMGAALGITLAAASGDSAGVDVPASSPYVTAVGGTLLGLIGERVVWETAWSHSGSGPSLTIPVPEWQRGIQGIGDKRATVDVALNSGMGNWYMWLGEWYSNIGTSFASPMFAGLIAVVNDARDDEGKPRVGFLNSLLYTRPEIQRTFRDVTEGHTVDKEGNVKYRAGRGWDMVTGWGAPDAQGLLRTLP</sequence>
<comment type="cofactor">
    <cofactor evidence="1">
        <name>Ca(2+)</name>
        <dbReference type="ChEBI" id="CHEBI:29108"/>
    </cofactor>
</comment>
<dbReference type="GO" id="GO:0046872">
    <property type="term" value="F:metal ion binding"/>
    <property type="evidence" value="ECO:0007669"/>
    <property type="project" value="UniProtKB-KW"/>
</dbReference>
<keyword evidence="7" id="KW-0865">Zymogen</keyword>
<dbReference type="GO" id="GO:0008240">
    <property type="term" value="F:tripeptidyl-peptidase activity"/>
    <property type="evidence" value="ECO:0007669"/>
    <property type="project" value="TreeGrafter"/>
</dbReference>
<keyword evidence="11" id="KW-1185">Reference proteome</keyword>
<proteinExistence type="predicted"/>
<evidence type="ECO:0000256" key="5">
    <source>
        <dbReference type="ARBA" id="ARBA00022825"/>
    </source>
</evidence>
<dbReference type="GO" id="GO:0004252">
    <property type="term" value="F:serine-type endopeptidase activity"/>
    <property type="evidence" value="ECO:0007669"/>
    <property type="project" value="InterPro"/>
</dbReference>
<dbReference type="Pfam" id="PF00082">
    <property type="entry name" value="Peptidase_S8"/>
    <property type="match status" value="1"/>
</dbReference>
<reference evidence="10 11" key="1">
    <citation type="submission" date="2020-04" db="EMBL/GenBank/DDBJ databases">
        <title>Draft genome of Pyxidicoccus fallax type strain.</title>
        <authorList>
            <person name="Whitworth D.E."/>
        </authorList>
    </citation>
    <scope>NUCLEOTIDE SEQUENCE [LARGE SCALE GENOMIC DNA]</scope>
    <source>
        <strain evidence="10 11">DSM 14698</strain>
    </source>
</reference>
<dbReference type="Pfam" id="PF09286">
    <property type="entry name" value="Pro-kuma_activ"/>
    <property type="match status" value="1"/>
</dbReference>
<evidence type="ECO:0000256" key="1">
    <source>
        <dbReference type="ARBA" id="ARBA00001913"/>
    </source>
</evidence>
<dbReference type="EMBL" id="JABBJJ010000618">
    <property type="protein sequence ID" value="NMO23449.1"/>
    <property type="molecule type" value="Genomic_DNA"/>
</dbReference>
<dbReference type="InterPro" id="IPR030400">
    <property type="entry name" value="Sedolisin_dom"/>
</dbReference>
<dbReference type="InterPro" id="IPR050819">
    <property type="entry name" value="Tripeptidyl-peptidase_I"/>
</dbReference>
<dbReference type="SMART" id="SM00944">
    <property type="entry name" value="Pro-kuma_activ"/>
    <property type="match status" value="1"/>
</dbReference>
<evidence type="ECO:0000256" key="3">
    <source>
        <dbReference type="ARBA" id="ARBA00022723"/>
    </source>
</evidence>
<dbReference type="InterPro" id="IPR023828">
    <property type="entry name" value="Peptidase_S8_Ser-AS"/>
</dbReference>
<evidence type="ECO:0000256" key="4">
    <source>
        <dbReference type="ARBA" id="ARBA00022801"/>
    </source>
</evidence>
<gene>
    <name evidence="10" type="ORF">HG543_52635</name>
</gene>
<dbReference type="GO" id="GO:0006508">
    <property type="term" value="P:proteolysis"/>
    <property type="evidence" value="ECO:0007669"/>
    <property type="project" value="UniProtKB-KW"/>
</dbReference>
<organism evidence="10 11">
    <name type="scientific">Pyxidicoccus fallax</name>
    <dbReference type="NCBI Taxonomy" id="394095"/>
    <lineage>
        <taxon>Bacteria</taxon>
        <taxon>Pseudomonadati</taxon>
        <taxon>Myxococcota</taxon>
        <taxon>Myxococcia</taxon>
        <taxon>Myxococcales</taxon>
        <taxon>Cystobacterineae</taxon>
        <taxon>Myxococcaceae</taxon>
        <taxon>Pyxidicoccus</taxon>
    </lineage>
</organism>
<evidence type="ECO:0000256" key="2">
    <source>
        <dbReference type="ARBA" id="ARBA00022670"/>
    </source>
</evidence>
<dbReference type="InterPro" id="IPR015366">
    <property type="entry name" value="S53_propep"/>
</dbReference>
<accession>A0A848M0Q2</accession>
<feature type="region of interest" description="Disordered" evidence="8">
    <location>
        <begin position="1"/>
        <end position="35"/>
    </location>
</feature>
<dbReference type="InterPro" id="IPR036852">
    <property type="entry name" value="Peptidase_S8/S53_dom_sf"/>
</dbReference>
<name>A0A848M0Q2_9BACT</name>
<evidence type="ECO:0000256" key="6">
    <source>
        <dbReference type="ARBA" id="ARBA00022837"/>
    </source>
</evidence>
<comment type="caution">
    <text evidence="10">The sequence shown here is derived from an EMBL/GenBank/DDBJ whole genome shotgun (WGS) entry which is preliminary data.</text>
</comment>
<dbReference type="AlphaFoldDB" id="A0A848M0Q2"/>
<feature type="non-terminal residue" evidence="10">
    <location>
        <position position="1"/>
    </location>
</feature>
<keyword evidence="4" id="KW-0378">Hydrolase</keyword>
<dbReference type="PANTHER" id="PTHR14218">
    <property type="entry name" value="PROTEASE S8 TRIPEPTIDYL PEPTIDASE I CLN2"/>
    <property type="match status" value="1"/>
</dbReference>
<evidence type="ECO:0000259" key="9">
    <source>
        <dbReference type="PROSITE" id="PS51695"/>
    </source>
</evidence>
<evidence type="ECO:0000256" key="8">
    <source>
        <dbReference type="SAM" id="MobiDB-lite"/>
    </source>
</evidence>